<dbReference type="Proteomes" id="UP000268033">
    <property type="component" value="Unassembled WGS sequence"/>
</dbReference>
<evidence type="ECO:0000313" key="5">
    <source>
        <dbReference type="EMBL" id="ROQ24155.1"/>
    </source>
</evidence>
<sequence length="127" mass="13425">MTRMLALVALLASASAGATELVYTPINPSFGGNPLNGSFLLNKAQSQNDHKAEDESLSFEDQFKAALERNIISSLTRRISDGEVTEGTWDTGDYRIDVSAGDGSGVIVTITNLATGEVTIITMPSMG</sequence>
<organism evidence="5 6">
    <name type="scientific">Gallaecimonas pentaromativorans</name>
    <dbReference type="NCBI Taxonomy" id="584787"/>
    <lineage>
        <taxon>Bacteria</taxon>
        <taxon>Pseudomonadati</taxon>
        <taxon>Pseudomonadota</taxon>
        <taxon>Gammaproteobacteria</taxon>
        <taxon>Enterobacterales</taxon>
        <taxon>Gallaecimonadaceae</taxon>
        <taxon>Gallaecimonas</taxon>
    </lineage>
</organism>
<keyword evidence="6" id="KW-1185">Reference proteome</keyword>
<evidence type="ECO:0000256" key="4">
    <source>
        <dbReference type="SAM" id="SignalP"/>
    </source>
</evidence>
<evidence type="ECO:0000256" key="3">
    <source>
        <dbReference type="ARBA" id="ARBA00022729"/>
    </source>
</evidence>
<dbReference type="STRING" id="584787.GCA_001247655_01245"/>
<accession>A0A3N1P6J2</accession>
<dbReference type="RefSeq" id="WP_123421931.1">
    <property type="nucleotide sequence ID" value="NZ_RJUL01000007.1"/>
</dbReference>
<gene>
    <name evidence="5" type="ORF">EDC28_10736</name>
</gene>
<evidence type="ECO:0000313" key="6">
    <source>
        <dbReference type="Proteomes" id="UP000268033"/>
    </source>
</evidence>
<proteinExistence type="predicted"/>
<name>A0A3N1P6J2_9GAMM</name>
<dbReference type="AlphaFoldDB" id="A0A3N1P6J2"/>
<dbReference type="EMBL" id="RJUL01000007">
    <property type="protein sequence ID" value="ROQ24155.1"/>
    <property type="molecule type" value="Genomic_DNA"/>
</dbReference>
<dbReference type="InterPro" id="IPR018893">
    <property type="entry name" value="T8SS_CsgF"/>
</dbReference>
<evidence type="ECO:0000256" key="2">
    <source>
        <dbReference type="ARBA" id="ARBA00014031"/>
    </source>
</evidence>
<feature type="signal peptide" evidence="4">
    <location>
        <begin position="1"/>
        <end position="18"/>
    </location>
</feature>
<protein>
    <recommendedName>
        <fullName evidence="2">Curli production assembly/transport component CsgF</fullName>
    </recommendedName>
</protein>
<comment type="function">
    <text evidence="1">May be involved in the biogenesis of curli organelles.</text>
</comment>
<feature type="chain" id="PRO_5018062020" description="Curli production assembly/transport component CsgF" evidence="4">
    <location>
        <begin position="19"/>
        <end position="127"/>
    </location>
</feature>
<comment type="caution">
    <text evidence="5">The sequence shown here is derived from an EMBL/GenBank/DDBJ whole genome shotgun (WGS) entry which is preliminary data.</text>
</comment>
<reference evidence="5 6" key="1">
    <citation type="submission" date="2018-11" db="EMBL/GenBank/DDBJ databases">
        <title>Genomic Encyclopedia of Type Strains, Phase IV (KMG-IV): sequencing the most valuable type-strain genomes for metagenomic binning, comparative biology and taxonomic classification.</title>
        <authorList>
            <person name="Goeker M."/>
        </authorList>
    </citation>
    <scope>NUCLEOTIDE SEQUENCE [LARGE SCALE GENOMIC DNA]</scope>
    <source>
        <strain evidence="5 6">DSM 21945</strain>
    </source>
</reference>
<keyword evidence="3 4" id="KW-0732">Signal</keyword>
<evidence type="ECO:0000256" key="1">
    <source>
        <dbReference type="ARBA" id="ARBA00003989"/>
    </source>
</evidence>
<dbReference type="Pfam" id="PF10614">
    <property type="entry name" value="CsgF"/>
    <property type="match status" value="1"/>
</dbReference>